<organism evidence="3">
    <name type="scientific">Odontella aurita</name>
    <dbReference type="NCBI Taxonomy" id="265563"/>
    <lineage>
        <taxon>Eukaryota</taxon>
        <taxon>Sar</taxon>
        <taxon>Stramenopiles</taxon>
        <taxon>Ochrophyta</taxon>
        <taxon>Bacillariophyta</taxon>
        <taxon>Mediophyceae</taxon>
        <taxon>Biddulphiophycidae</taxon>
        <taxon>Eupodiscales</taxon>
        <taxon>Odontellaceae</taxon>
        <taxon>Odontella</taxon>
    </lineage>
</organism>
<feature type="domain" description="Amine oxidase" evidence="2">
    <location>
        <begin position="48"/>
        <end position="524"/>
    </location>
</feature>
<accession>A0A7S4K9K8</accession>
<evidence type="ECO:0000256" key="1">
    <source>
        <dbReference type="SAM" id="SignalP"/>
    </source>
</evidence>
<reference evidence="3" key="1">
    <citation type="submission" date="2021-01" db="EMBL/GenBank/DDBJ databases">
        <authorList>
            <person name="Corre E."/>
            <person name="Pelletier E."/>
            <person name="Niang G."/>
            <person name="Scheremetjew M."/>
            <person name="Finn R."/>
            <person name="Kale V."/>
            <person name="Holt S."/>
            <person name="Cochrane G."/>
            <person name="Meng A."/>
            <person name="Brown T."/>
            <person name="Cohen L."/>
        </authorList>
    </citation>
    <scope>NUCLEOTIDE SEQUENCE</scope>
    <source>
        <strain evidence="3">Isolate 1302-5</strain>
    </source>
</reference>
<dbReference type="Pfam" id="PF01593">
    <property type="entry name" value="Amino_oxidase"/>
    <property type="match status" value="1"/>
</dbReference>
<feature type="chain" id="PRO_5030566686" description="Amine oxidase domain-containing protein" evidence="1">
    <location>
        <begin position="24"/>
        <end position="533"/>
    </location>
</feature>
<dbReference type="EMBL" id="HBKQ01060633">
    <property type="protein sequence ID" value="CAE2287728.1"/>
    <property type="molecule type" value="Transcribed_RNA"/>
</dbReference>
<keyword evidence="1" id="KW-0732">Signal</keyword>
<dbReference type="SUPFAM" id="SSF51905">
    <property type="entry name" value="FAD/NAD(P)-binding domain"/>
    <property type="match status" value="1"/>
</dbReference>
<dbReference type="SUPFAM" id="SSF54373">
    <property type="entry name" value="FAD-linked reductases, C-terminal domain"/>
    <property type="match status" value="1"/>
</dbReference>
<dbReference type="InterPro" id="IPR002937">
    <property type="entry name" value="Amino_oxidase"/>
</dbReference>
<dbReference type="InterPro" id="IPR050281">
    <property type="entry name" value="Flavin_monoamine_oxidase"/>
</dbReference>
<dbReference type="PANTHER" id="PTHR10742">
    <property type="entry name" value="FLAVIN MONOAMINE OXIDASE"/>
    <property type="match status" value="1"/>
</dbReference>
<dbReference type="Gene3D" id="3.50.50.60">
    <property type="entry name" value="FAD/NAD(P)-binding domain"/>
    <property type="match status" value="1"/>
</dbReference>
<protein>
    <recommendedName>
        <fullName evidence="2">Amine oxidase domain-containing protein</fullName>
    </recommendedName>
</protein>
<dbReference type="AlphaFoldDB" id="A0A7S4K9K8"/>
<evidence type="ECO:0000259" key="2">
    <source>
        <dbReference type="Pfam" id="PF01593"/>
    </source>
</evidence>
<proteinExistence type="predicted"/>
<name>A0A7S4K9K8_9STRA</name>
<dbReference type="PANTHER" id="PTHR10742:SF410">
    <property type="entry name" value="LYSINE-SPECIFIC HISTONE DEMETHYLASE 2"/>
    <property type="match status" value="1"/>
</dbReference>
<dbReference type="GO" id="GO:0016491">
    <property type="term" value="F:oxidoreductase activity"/>
    <property type="evidence" value="ECO:0007669"/>
    <property type="project" value="InterPro"/>
</dbReference>
<dbReference type="InterPro" id="IPR036188">
    <property type="entry name" value="FAD/NAD-bd_sf"/>
</dbReference>
<dbReference type="Gene3D" id="3.90.660.10">
    <property type="match status" value="1"/>
</dbReference>
<evidence type="ECO:0000313" key="3">
    <source>
        <dbReference type="EMBL" id="CAE2287728.1"/>
    </source>
</evidence>
<sequence>MLAIMTLAATVVGFSAFLKSSSAVPSEPTTCVAADDLPPRAIVIGAGISGLAAARELSSRGFPVLVLEARDRVGGRIHSDSAAFSTDEIGGGNGEINSVVERGGAFIHDDGPQNSISLLASTMGIQRAVSGGDSSLVAADSARWIHAIGGNPLTEEEIQRGYSLFDRWWDVEARNLTSEHAVKMPSSAGDLPIKCVEQMAIEQMRTPIAEGRSGNEQTTTEIMIESALDAHLLDFHLESTFENDLGLSRWHQSARGLLNGYGWTSFEGTDSVVPEGMQSIPRRLHRDIVRSGRAEVITNAPVSKIYYSDNECKVTTEQGDDFEGGYCIVTLPIGVLKKRPGIFMPELPSSKIRAIEQMGVSAYSSVAVKWRRKFWDNETGAYYLIGGKKSNMLHAGFVVVGKIMNKPRMMVTQHYFNSHGRNFGGDFHWKQVVIDAVGGAFPDHGLRASDIESVEYTDWYNDPFSQGSYSAQQVGMEGDRERQVLAEPVGKTLFFAGEHTNLEGRFQSLDGAYDTGIRAAGELIDSIQCTHAL</sequence>
<gene>
    <name evidence="3" type="ORF">OAUR00152_LOCUS41346</name>
</gene>
<feature type="signal peptide" evidence="1">
    <location>
        <begin position="1"/>
        <end position="23"/>
    </location>
</feature>